<name>A0ABT7WTK1_9GAMM</name>
<protein>
    <submittedName>
        <fullName evidence="1">DUF3987 domain-containing protein</fullName>
    </submittedName>
</protein>
<evidence type="ECO:0000313" key="1">
    <source>
        <dbReference type="EMBL" id="MDN0016007.1"/>
    </source>
</evidence>
<dbReference type="RefSeq" id="WP_267982219.1">
    <property type="nucleotide sequence ID" value="NZ_JAPQKF010000014.1"/>
</dbReference>
<organism evidence="1 2">
    <name type="scientific">Acinetobacter thutiue</name>
    <dbReference type="NCBI Taxonomy" id="2998078"/>
    <lineage>
        <taxon>Bacteria</taxon>
        <taxon>Pseudomonadati</taxon>
        <taxon>Pseudomonadota</taxon>
        <taxon>Gammaproteobacteria</taxon>
        <taxon>Moraxellales</taxon>
        <taxon>Moraxellaceae</taxon>
        <taxon>Acinetobacter</taxon>
    </lineage>
</organism>
<accession>A0ABT7WTK1</accession>
<gene>
    <name evidence="1" type="ORF">QTA56_17490</name>
</gene>
<sequence length="477" mass="54776">MFDNEKILITTSENWGDSLPSCKSDEKKQLDYPIQHFPVVMREAIKCISEYVQCPISMAAQCVIGAISHIAQRNVNAPHPYVKDGEPCSLFLLSEGQSGSRKSSAKTIADHSIKEYERLQYDRYRRNDRQWQKKFLGNEKKEHKSCLAETKEPKDPSSVFSDITIESLLGLYIDGFVTNVSISSDEAAQFFAGHTMKSETRNQALATFTKLFDDGYVERTRSKSNLNGSGRAYDVRLTFNLQGQREVLIKALQDPVLRGQGFLARFILTVPENLAGQRFQDKEHQSKDINTDSRMIIYWERCSDLLNDSSDHQRYVIPLDEEAKKVDLAFYNEIESLQAKGKCYEYLQAFASRASQLARRLATVFTYFQGEAFINKQILLAACDVIRFSLNEWLRYTEIELDKESDAEKLIKNLIRKCKQKNTNLILKNLGLKGAPLHLRKIKDFDVCLNELIELKYIRLKIINNTTYLELNPALLK</sequence>
<keyword evidence="2" id="KW-1185">Reference proteome</keyword>
<dbReference type="Pfam" id="PF13148">
    <property type="entry name" value="DUF3987"/>
    <property type="match status" value="1"/>
</dbReference>
<dbReference type="InterPro" id="IPR025048">
    <property type="entry name" value="DUF3987"/>
</dbReference>
<dbReference type="EMBL" id="JAUDZE010000014">
    <property type="protein sequence ID" value="MDN0016007.1"/>
    <property type="molecule type" value="Genomic_DNA"/>
</dbReference>
<proteinExistence type="predicted"/>
<reference evidence="1" key="1">
    <citation type="submission" date="2023-06" db="EMBL/GenBank/DDBJ databases">
        <title>Two novel species of Acinetobacter isolated from motorbike repairing workshop in Vietnam.</title>
        <authorList>
            <person name="Le N.T.T."/>
        </authorList>
    </citation>
    <scope>NUCLEOTIDE SEQUENCE</scope>
    <source>
        <strain evidence="1">VNH17</strain>
    </source>
</reference>
<evidence type="ECO:0000313" key="2">
    <source>
        <dbReference type="Proteomes" id="UP001168524"/>
    </source>
</evidence>
<comment type="caution">
    <text evidence="1">The sequence shown here is derived from an EMBL/GenBank/DDBJ whole genome shotgun (WGS) entry which is preliminary data.</text>
</comment>
<dbReference type="Proteomes" id="UP001168524">
    <property type="component" value="Unassembled WGS sequence"/>
</dbReference>